<evidence type="ECO:0000313" key="1">
    <source>
        <dbReference type="EMBL" id="KKN59415.1"/>
    </source>
</evidence>
<gene>
    <name evidence="1" type="ORF">LCGC14_0542500</name>
</gene>
<proteinExistence type="predicted"/>
<dbReference type="EMBL" id="LAZR01000727">
    <property type="protein sequence ID" value="KKN59415.1"/>
    <property type="molecule type" value="Genomic_DNA"/>
</dbReference>
<organism evidence="1">
    <name type="scientific">marine sediment metagenome</name>
    <dbReference type="NCBI Taxonomy" id="412755"/>
    <lineage>
        <taxon>unclassified sequences</taxon>
        <taxon>metagenomes</taxon>
        <taxon>ecological metagenomes</taxon>
    </lineage>
</organism>
<accession>A0A0F9RSI4</accession>
<dbReference type="AlphaFoldDB" id="A0A0F9RSI4"/>
<protein>
    <submittedName>
        <fullName evidence="1">Uncharacterized protein</fullName>
    </submittedName>
</protein>
<sequence length="117" mass="13226">MTTPMTSGITPTPPLEAKQIVDERILQARSWIRRRCKLTTKKHNVYAYFQKHVLEAETGNYLTNFEFIHSAVAEGYTVTLENHNGGLDDAGLNMKLRGGGRILSRRSYQKDQDTTGV</sequence>
<reference evidence="1" key="1">
    <citation type="journal article" date="2015" name="Nature">
        <title>Complex archaea that bridge the gap between prokaryotes and eukaryotes.</title>
        <authorList>
            <person name="Spang A."/>
            <person name="Saw J.H."/>
            <person name="Jorgensen S.L."/>
            <person name="Zaremba-Niedzwiedzka K."/>
            <person name="Martijn J."/>
            <person name="Lind A.E."/>
            <person name="van Eijk R."/>
            <person name="Schleper C."/>
            <person name="Guy L."/>
            <person name="Ettema T.J."/>
        </authorList>
    </citation>
    <scope>NUCLEOTIDE SEQUENCE</scope>
</reference>
<name>A0A0F9RSI4_9ZZZZ</name>
<comment type="caution">
    <text evidence="1">The sequence shown here is derived from an EMBL/GenBank/DDBJ whole genome shotgun (WGS) entry which is preliminary data.</text>
</comment>